<name>A0A8K0DJK2_9ROSA</name>
<keyword evidence="2" id="KW-1185">Reference proteome</keyword>
<comment type="caution">
    <text evidence="1">The sequence shown here is derived from an EMBL/GenBank/DDBJ whole genome shotgun (WGS) entry which is preliminary data.</text>
</comment>
<reference evidence="1" key="1">
    <citation type="submission" date="2020-03" db="EMBL/GenBank/DDBJ databases">
        <title>A high-quality chromosome-level genome assembly of a woody plant with both climbing and erect habits, Rhamnella rubrinervis.</title>
        <authorList>
            <person name="Lu Z."/>
            <person name="Yang Y."/>
            <person name="Zhu X."/>
            <person name="Sun Y."/>
        </authorList>
    </citation>
    <scope>NUCLEOTIDE SEQUENCE</scope>
    <source>
        <strain evidence="1">BYM</strain>
        <tissue evidence="1">Leaf</tissue>
    </source>
</reference>
<proteinExistence type="predicted"/>
<evidence type="ECO:0000313" key="1">
    <source>
        <dbReference type="EMBL" id="KAF3432257.1"/>
    </source>
</evidence>
<gene>
    <name evidence="1" type="ORF">FNV43_RR26996</name>
</gene>
<evidence type="ECO:0000313" key="2">
    <source>
        <dbReference type="Proteomes" id="UP000796880"/>
    </source>
</evidence>
<sequence length="145" mass="16048">MYNPSYPTSSNDPPFTTTKRAYRRACAALSVYASSAIRSRGHHGLDCLPLYVDALEIEMQNNHQPKTTTLGKTILGLTFQAVVALCLSLQNLSTLDHPHLVTQQVVQCVMVIAFAVAEVFYATSIQDFQMLSRTLALLLQQWGCV</sequence>
<protein>
    <submittedName>
        <fullName evidence="1">Uncharacterized protein</fullName>
    </submittedName>
</protein>
<dbReference type="AlphaFoldDB" id="A0A8K0DJK2"/>
<dbReference type="Proteomes" id="UP000796880">
    <property type="component" value="Unassembled WGS sequence"/>
</dbReference>
<dbReference type="EMBL" id="VOIH02000012">
    <property type="protein sequence ID" value="KAF3432257.1"/>
    <property type="molecule type" value="Genomic_DNA"/>
</dbReference>
<accession>A0A8K0DJK2</accession>
<organism evidence="1 2">
    <name type="scientific">Rhamnella rubrinervis</name>
    <dbReference type="NCBI Taxonomy" id="2594499"/>
    <lineage>
        <taxon>Eukaryota</taxon>
        <taxon>Viridiplantae</taxon>
        <taxon>Streptophyta</taxon>
        <taxon>Embryophyta</taxon>
        <taxon>Tracheophyta</taxon>
        <taxon>Spermatophyta</taxon>
        <taxon>Magnoliopsida</taxon>
        <taxon>eudicotyledons</taxon>
        <taxon>Gunneridae</taxon>
        <taxon>Pentapetalae</taxon>
        <taxon>rosids</taxon>
        <taxon>fabids</taxon>
        <taxon>Rosales</taxon>
        <taxon>Rhamnaceae</taxon>
        <taxon>rhamnoid group</taxon>
        <taxon>Rhamneae</taxon>
        <taxon>Rhamnella</taxon>
    </lineage>
</organism>